<keyword evidence="10" id="KW-1185">Reference proteome</keyword>
<dbReference type="EMBL" id="FRAE01000014">
    <property type="protein sequence ID" value="SHJ80651.1"/>
    <property type="molecule type" value="Genomic_DNA"/>
</dbReference>
<gene>
    <name evidence="9" type="ORF">SAMN02744037_00888</name>
</gene>
<evidence type="ECO:0000256" key="7">
    <source>
        <dbReference type="ARBA" id="ARBA00023136"/>
    </source>
</evidence>
<feature type="transmembrane region" description="Helical" evidence="8">
    <location>
        <begin position="9"/>
        <end position="26"/>
    </location>
</feature>
<dbReference type="InterPro" id="IPR004761">
    <property type="entry name" value="Spore_GerAB"/>
</dbReference>
<dbReference type="AlphaFoldDB" id="A0A1M6MB21"/>
<feature type="transmembrane region" description="Helical" evidence="8">
    <location>
        <begin position="333"/>
        <end position="352"/>
    </location>
</feature>
<proteinExistence type="inferred from homology"/>
<evidence type="ECO:0000313" key="9">
    <source>
        <dbReference type="EMBL" id="SHJ80651.1"/>
    </source>
</evidence>
<evidence type="ECO:0000256" key="8">
    <source>
        <dbReference type="SAM" id="Phobius"/>
    </source>
</evidence>
<feature type="transmembrane region" description="Helical" evidence="8">
    <location>
        <begin position="216"/>
        <end position="240"/>
    </location>
</feature>
<feature type="transmembrane region" description="Helical" evidence="8">
    <location>
        <begin position="301"/>
        <end position="321"/>
    </location>
</feature>
<organism evidence="9 10">
    <name type="scientific">Tepidibacter formicigenes DSM 15518</name>
    <dbReference type="NCBI Taxonomy" id="1123349"/>
    <lineage>
        <taxon>Bacteria</taxon>
        <taxon>Bacillati</taxon>
        <taxon>Bacillota</taxon>
        <taxon>Clostridia</taxon>
        <taxon>Peptostreptococcales</taxon>
        <taxon>Peptostreptococcaceae</taxon>
        <taxon>Tepidibacter</taxon>
    </lineage>
</organism>
<feature type="transmembrane region" description="Helical" evidence="8">
    <location>
        <begin position="38"/>
        <end position="62"/>
    </location>
</feature>
<feature type="transmembrane region" description="Helical" evidence="8">
    <location>
        <begin position="145"/>
        <end position="162"/>
    </location>
</feature>
<accession>A0A1M6MB21</accession>
<dbReference type="Pfam" id="PF03845">
    <property type="entry name" value="Spore_permease"/>
    <property type="match status" value="1"/>
</dbReference>
<keyword evidence="5 8" id="KW-0812">Transmembrane</keyword>
<comment type="similarity">
    <text evidence="2">Belongs to the amino acid-polyamine-organocation (APC) superfamily. Spore germination protein (SGP) (TC 2.A.3.9) family.</text>
</comment>
<dbReference type="OrthoDB" id="1894268at2"/>
<evidence type="ECO:0000256" key="2">
    <source>
        <dbReference type="ARBA" id="ARBA00007998"/>
    </source>
</evidence>
<dbReference type="STRING" id="1123349.SAMN02744037_00888"/>
<evidence type="ECO:0000256" key="4">
    <source>
        <dbReference type="ARBA" id="ARBA00022544"/>
    </source>
</evidence>
<dbReference type="NCBIfam" id="TIGR00912">
    <property type="entry name" value="2A0309"/>
    <property type="match status" value="1"/>
</dbReference>
<dbReference type="GO" id="GO:0009847">
    <property type="term" value="P:spore germination"/>
    <property type="evidence" value="ECO:0007669"/>
    <property type="project" value="InterPro"/>
</dbReference>
<evidence type="ECO:0000256" key="5">
    <source>
        <dbReference type="ARBA" id="ARBA00022692"/>
    </source>
</evidence>
<keyword evidence="4" id="KW-0309">Germination</keyword>
<keyword evidence="7 8" id="KW-0472">Membrane</keyword>
<protein>
    <submittedName>
        <fullName evidence="9">Spore germination protein</fullName>
    </submittedName>
</protein>
<name>A0A1M6MB21_9FIRM</name>
<dbReference type="PIRSF" id="PIRSF006060">
    <property type="entry name" value="AA_transporter"/>
    <property type="match status" value="1"/>
</dbReference>
<dbReference type="Gene3D" id="1.20.1740.10">
    <property type="entry name" value="Amino acid/polyamine transporter I"/>
    <property type="match status" value="1"/>
</dbReference>
<dbReference type="PANTHER" id="PTHR34975:SF2">
    <property type="entry name" value="SPORE GERMINATION PROTEIN A2"/>
    <property type="match status" value="1"/>
</dbReference>
<keyword evidence="3" id="KW-0813">Transport</keyword>
<dbReference type="GO" id="GO:0016020">
    <property type="term" value="C:membrane"/>
    <property type="evidence" value="ECO:0007669"/>
    <property type="project" value="UniProtKB-SubCell"/>
</dbReference>
<comment type="subcellular location">
    <subcellularLocation>
        <location evidence="1">Membrane</location>
        <topology evidence="1">Multi-pass membrane protein</topology>
    </subcellularLocation>
</comment>
<keyword evidence="6 8" id="KW-1133">Transmembrane helix</keyword>
<dbReference type="PANTHER" id="PTHR34975">
    <property type="entry name" value="SPORE GERMINATION PROTEIN A2"/>
    <property type="match status" value="1"/>
</dbReference>
<evidence type="ECO:0000256" key="3">
    <source>
        <dbReference type="ARBA" id="ARBA00022448"/>
    </source>
</evidence>
<evidence type="ECO:0000256" key="1">
    <source>
        <dbReference type="ARBA" id="ARBA00004141"/>
    </source>
</evidence>
<feature type="transmembrane region" description="Helical" evidence="8">
    <location>
        <begin position="115"/>
        <end position="133"/>
    </location>
</feature>
<sequence>MNESLTNRQIAFVIFGVIVGYGIMSLPKNIAENIGTGAWIVLIGATGIAVIFTYVFTYLAYIHKNKTLCEYSEILTGKFISRLIVFIYTVEFFLFSSLVIRAASEVIKLNILLKTPIWSISLLFFIVIYYAVIKGLRVVGRICELYGFVIIIIMLFTHILLFTQGELINLKPFILPLSIKTYIKASVTTVIPLLGIEVIAFIPFDKNNNKKVFKYGILMTIFIGFLYILVVESCISVMGVDTIINYHNALLATIRRVDIEQLQFFRRLDGFVLLIWIMAVFTTATLFSYGTSFFASKCFNVEFKIITPIVIILSFIVSLIPKTTMEVRNILDYIGYLAIINGGVIPLILLIITKVRRYDKKI</sequence>
<reference evidence="10" key="1">
    <citation type="submission" date="2016-11" db="EMBL/GenBank/DDBJ databases">
        <authorList>
            <person name="Varghese N."/>
            <person name="Submissions S."/>
        </authorList>
    </citation>
    <scope>NUCLEOTIDE SEQUENCE [LARGE SCALE GENOMIC DNA]</scope>
    <source>
        <strain evidence="10">DSM 15518</strain>
    </source>
</reference>
<dbReference type="RefSeq" id="WP_072887649.1">
    <property type="nucleotide sequence ID" value="NZ_FRAE01000014.1"/>
</dbReference>
<evidence type="ECO:0000256" key="6">
    <source>
        <dbReference type="ARBA" id="ARBA00022989"/>
    </source>
</evidence>
<feature type="transmembrane region" description="Helical" evidence="8">
    <location>
        <begin position="182"/>
        <end position="204"/>
    </location>
</feature>
<evidence type="ECO:0000313" key="10">
    <source>
        <dbReference type="Proteomes" id="UP000242497"/>
    </source>
</evidence>
<feature type="transmembrane region" description="Helical" evidence="8">
    <location>
        <begin position="270"/>
        <end position="289"/>
    </location>
</feature>
<feature type="transmembrane region" description="Helical" evidence="8">
    <location>
        <begin position="83"/>
        <end position="103"/>
    </location>
</feature>
<dbReference type="Proteomes" id="UP000242497">
    <property type="component" value="Unassembled WGS sequence"/>
</dbReference>